<name>A0A1B0C7G7_9MUSC</name>
<dbReference type="VEuPathDB" id="VectorBase:GPPI051291"/>
<evidence type="ECO:0000259" key="10">
    <source>
        <dbReference type="PROSITE" id="PS50222"/>
    </source>
</evidence>
<evidence type="ECO:0000313" key="11">
    <source>
        <dbReference type="EnsemblMetazoa" id="GPPI051291-PA"/>
    </source>
</evidence>
<dbReference type="Pfam" id="PF00153">
    <property type="entry name" value="Mito_carr"/>
    <property type="match status" value="1"/>
</dbReference>
<dbReference type="GO" id="GO:0043490">
    <property type="term" value="P:malate-aspartate shuttle"/>
    <property type="evidence" value="ECO:0007669"/>
    <property type="project" value="TreeGrafter"/>
</dbReference>
<dbReference type="InterPro" id="IPR011992">
    <property type="entry name" value="EF-hand-dom_pair"/>
</dbReference>
<proteinExistence type="inferred from homology"/>
<dbReference type="InterPro" id="IPR051028">
    <property type="entry name" value="Mito_Solute_Carrier"/>
</dbReference>
<dbReference type="PANTHER" id="PTHR45678:SF9">
    <property type="entry name" value="CALCIUM-BINDING MITOCHONDRIAL CARRIER PROTEIN ARALAR1"/>
    <property type="match status" value="1"/>
</dbReference>
<dbReference type="EMBL" id="JXJN01028459">
    <property type="status" value="NOT_ANNOTATED_CDS"/>
    <property type="molecule type" value="Genomic_DNA"/>
</dbReference>
<evidence type="ECO:0000313" key="12">
    <source>
        <dbReference type="Proteomes" id="UP000092460"/>
    </source>
</evidence>
<dbReference type="GO" id="GO:0015183">
    <property type="term" value="F:L-aspartate transmembrane transporter activity"/>
    <property type="evidence" value="ECO:0007669"/>
    <property type="project" value="TreeGrafter"/>
</dbReference>
<evidence type="ECO:0000256" key="7">
    <source>
        <dbReference type="ARBA" id="ARBA00023136"/>
    </source>
</evidence>
<keyword evidence="6" id="KW-0496">Mitochondrion</keyword>
<dbReference type="AlphaFoldDB" id="A0A1B0C7G7"/>
<reference evidence="12" key="1">
    <citation type="submission" date="2015-01" db="EMBL/GenBank/DDBJ databases">
        <authorList>
            <person name="Aksoy S."/>
            <person name="Warren W."/>
            <person name="Wilson R.K."/>
        </authorList>
    </citation>
    <scope>NUCLEOTIDE SEQUENCE [LARGE SCALE GENOMIC DNA]</scope>
    <source>
        <strain evidence="12">IAEA</strain>
    </source>
</reference>
<organism evidence="11 12">
    <name type="scientific">Glossina palpalis gambiensis</name>
    <dbReference type="NCBI Taxonomy" id="67801"/>
    <lineage>
        <taxon>Eukaryota</taxon>
        <taxon>Metazoa</taxon>
        <taxon>Ecdysozoa</taxon>
        <taxon>Arthropoda</taxon>
        <taxon>Hexapoda</taxon>
        <taxon>Insecta</taxon>
        <taxon>Pterygota</taxon>
        <taxon>Neoptera</taxon>
        <taxon>Endopterygota</taxon>
        <taxon>Diptera</taxon>
        <taxon>Brachycera</taxon>
        <taxon>Muscomorpha</taxon>
        <taxon>Hippoboscoidea</taxon>
        <taxon>Glossinidae</taxon>
        <taxon>Glossina</taxon>
    </lineage>
</organism>
<keyword evidence="12" id="KW-1185">Reference proteome</keyword>
<dbReference type="SUPFAM" id="SSF103506">
    <property type="entry name" value="Mitochondrial carrier"/>
    <property type="match status" value="1"/>
</dbReference>
<feature type="domain" description="EF-hand" evidence="10">
    <location>
        <begin position="1"/>
        <end position="30"/>
    </location>
</feature>
<dbReference type="Proteomes" id="UP000092460">
    <property type="component" value="Unassembled WGS sequence"/>
</dbReference>
<dbReference type="PROSITE" id="PS50920">
    <property type="entry name" value="SOLCAR"/>
    <property type="match status" value="1"/>
</dbReference>
<dbReference type="GO" id="GO:0005313">
    <property type="term" value="F:L-glutamate transmembrane transporter activity"/>
    <property type="evidence" value="ECO:0007669"/>
    <property type="project" value="TreeGrafter"/>
</dbReference>
<comment type="similarity">
    <text evidence="2 9">Belongs to the mitochondrial carrier (TC 2.A.29) family.</text>
</comment>
<feature type="repeat" description="Solcar" evidence="8">
    <location>
        <begin position="119"/>
        <end position="207"/>
    </location>
</feature>
<keyword evidence="3 8" id="KW-0812">Transmembrane</keyword>
<dbReference type="InterPro" id="IPR002048">
    <property type="entry name" value="EF_hand_dom"/>
</dbReference>
<evidence type="ECO:0000256" key="3">
    <source>
        <dbReference type="ARBA" id="ARBA00022692"/>
    </source>
</evidence>
<dbReference type="InterPro" id="IPR018108">
    <property type="entry name" value="MCP_transmembrane"/>
</dbReference>
<dbReference type="Gene3D" id="1.50.40.10">
    <property type="entry name" value="Mitochondrial carrier domain"/>
    <property type="match status" value="1"/>
</dbReference>
<dbReference type="SUPFAM" id="SSF47473">
    <property type="entry name" value="EF-hand"/>
    <property type="match status" value="1"/>
</dbReference>
<evidence type="ECO:0000256" key="9">
    <source>
        <dbReference type="RuleBase" id="RU000488"/>
    </source>
</evidence>
<comment type="subcellular location">
    <subcellularLocation>
        <location evidence="1">Mitochondrion inner membrane</location>
        <topology evidence="1">Multi-pass membrane protein</topology>
    </subcellularLocation>
</comment>
<reference evidence="11" key="2">
    <citation type="submission" date="2020-05" db="UniProtKB">
        <authorList>
            <consortium name="EnsemblMetazoa"/>
        </authorList>
    </citation>
    <scope>IDENTIFICATION</scope>
    <source>
        <strain evidence="11">IAEA</strain>
    </source>
</reference>
<dbReference type="EMBL" id="JXJN01028458">
    <property type="status" value="NOT_ANNOTATED_CDS"/>
    <property type="molecule type" value="Genomic_DNA"/>
</dbReference>
<dbReference type="InterPro" id="IPR023395">
    <property type="entry name" value="MCP_dom_sf"/>
</dbReference>
<keyword evidence="5" id="KW-1133">Transmembrane helix</keyword>
<evidence type="ECO:0000256" key="1">
    <source>
        <dbReference type="ARBA" id="ARBA00004448"/>
    </source>
</evidence>
<dbReference type="EnsemblMetazoa" id="GPPI051291-RA">
    <property type="protein sequence ID" value="GPPI051291-PA"/>
    <property type="gene ID" value="GPPI051291"/>
</dbReference>
<keyword evidence="7 8" id="KW-0472">Membrane</keyword>
<evidence type="ECO:0000256" key="4">
    <source>
        <dbReference type="ARBA" id="ARBA00022792"/>
    </source>
</evidence>
<dbReference type="PROSITE" id="PS50222">
    <property type="entry name" value="EF_HAND_2"/>
    <property type="match status" value="1"/>
</dbReference>
<sequence length="285" mass="31442">MEAFRTKDPAGSGYISPLDFHDIMVNVKRHLLTADVKDNLVAITEGHKVSFPYFMAFTSLLNNMELIKRIYLHATQGNRTEPVTKDELLYAAQTMSQITPLEIDILFQLTGALHHTGYNHPLTLLAAGAIAGVPAASLVTPADVIKTRLQVVARTGQTTYTGVWDATKKIMAEEGPRAFWKGTAARVFRSSPQFGVTLVTYELLQRLFYVDFGGSHPTGSEVHKSKSIDTLNDIRLNADHIGGYRAAVPLLNGIESKFGLFLPRFQSRHQQHTIESSSTGSKKTS</sequence>
<evidence type="ECO:0000256" key="6">
    <source>
        <dbReference type="ARBA" id="ARBA00023128"/>
    </source>
</evidence>
<evidence type="ECO:0000256" key="5">
    <source>
        <dbReference type="ARBA" id="ARBA00022989"/>
    </source>
</evidence>
<dbReference type="GO" id="GO:0005743">
    <property type="term" value="C:mitochondrial inner membrane"/>
    <property type="evidence" value="ECO:0007669"/>
    <property type="project" value="UniProtKB-SubCell"/>
</dbReference>
<evidence type="ECO:0000256" key="2">
    <source>
        <dbReference type="ARBA" id="ARBA00006375"/>
    </source>
</evidence>
<dbReference type="STRING" id="67801.A0A1B0C7G7"/>
<evidence type="ECO:0000256" key="8">
    <source>
        <dbReference type="PROSITE-ProRule" id="PRU00282"/>
    </source>
</evidence>
<accession>A0A1B0C7G7</accession>
<dbReference type="GO" id="GO:0005509">
    <property type="term" value="F:calcium ion binding"/>
    <property type="evidence" value="ECO:0007669"/>
    <property type="project" value="InterPro"/>
</dbReference>
<keyword evidence="9" id="KW-0813">Transport</keyword>
<keyword evidence="4" id="KW-0999">Mitochondrion inner membrane</keyword>
<dbReference type="PANTHER" id="PTHR45678">
    <property type="entry name" value="MITOCHONDRIAL 2-OXODICARBOXYLATE CARRIER 1-RELATED"/>
    <property type="match status" value="1"/>
</dbReference>
<protein>
    <recommendedName>
        <fullName evidence="10">EF-hand domain-containing protein</fullName>
    </recommendedName>
</protein>